<keyword evidence="1" id="KW-0812">Transmembrane</keyword>
<accession>A0A1M5A1P9</accession>
<feature type="transmembrane region" description="Helical" evidence="1">
    <location>
        <begin position="75"/>
        <end position="94"/>
    </location>
</feature>
<evidence type="ECO:0000313" key="3">
    <source>
        <dbReference type="Proteomes" id="UP000184334"/>
    </source>
</evidence>
<feature type="transmembrane region" description="Helical" evidence="1">
    <location>
        <begin position="42"/>
        <end position="63"/>
    </location>
</feature>
<dbReference type="Proteomes" id="UP000184334">
    <property type="component" value="Unassembled WGS sequence"/>
</dbReference>
<evidence type="ECO:0000256" key="1">
    <source>
        <dbReference type="SAM" id="Phobius"/>
    </source>
</evidence>
<dbReference type="EMBL" id="FQUI01000051">
    <property type="protein sequence ID" value="SHF24208.1"/>
    <property type="molecule type" value="Genomic_DNA"/>
</dbReference>
<feature type="transmembrane region" description="Helical" evidence="1">
    <location>
        <begin position="134"/>
        <end position="155"/>
    </location>
</feature>
<dbReference type="AlphaFoldDB" id="A0A1M5A1P9"/>
<keyword evidence="1" id="KW-1133">Transmembrane helix</keyword>
<proteinExistence type="predicted"/>
<comment type="caution">
    <text evidence="2">The sequence shown here is derived from an EMBL/GenBank/DDBJ whole genome shotgun (WGS) entry which is preliminary data.</text>
</comment>
<keyword evidence="1" id="KW-0472">Membrane</keyword>
<feature type="transmembrane region" description="Helical" evidence="1">
    <location>
        <begin position="15"/>
        <end position="36"/>
    </location>
</feature>
<organism evidence="2 3">
    <name type="scientific">Marinitoga hydrogenitolerans (strain DSM 16785 / JCM 12826 / AT1271)</name>
    <dbReference type="NCBI Taxonomy" id="1122195"/>
    <lineage>
        <taxon>Bacteria</taxon>
        <taxon>Thermotogati</taxon>
        <taxon>Thermotogota</taxon>
        <taxon>Thermotogae</taxon>
        <taxon>Petrotogales</taxon>
        <taxon>Petrotogaceae</taxon>
        <taxon>Marinitoga</taxon>
    </lineage>
</organism>
<keyword evidence="3" id="KW-1185">Reference proteome</keyword>
<name>A0A1M5A1P9_MARH1</name>
<gene>
    <name evidence="2" type="ORF">SAMN02745164_02073</name>
</gene>
<sequence length="168" mass="19076">MSPANLISIIIGKSLVTLGINSLTLFVGVLLIRYVFDCHINYLLMVIIPIISMPAVFGFSYIISGIVIKFKEIFAFLQVLTGLLFIFSGVSQPITFLPYNLGKVSKFIIFEKMIYIFRRVIIDSATLSEISNDLIYIFIYGLILNIIAIFIFYYFKKKVLENGDGLYV</sequence>
<reference evidence="2" key="1">
    <citation type="submission" date="2016-11" db="EMBL/GenBank/DDBJ databases">
        <authorList>
            <person name="Varghese N."/>
            <person name="Submissions S."/>
        </authorList>
    </citation>
    <scope>NUCLEOTIDE SEQUENCE [LARGE SCALE GENOMIC DNA]</scope>
    <source>
        <strain evidence="2">DSM 16785</strain>
    </source>
</reference>
<evidence type="ECO:0000313" key="2">
    <source>
        <dbReference type="EMBL" id="SHF24208.1"/>
    </source>
</evidence>
<protein>
    <submittedName>
        <fullName evidence="2">ABC-2 type transport system permease protein</fullName>
    </submittedName>
</protein>
<dbReference type="STRING" id="1122195.SAMN02745164_02073"/>